<dbReference type="Proteomes" id="UP000568888">
    <property type="component" value="Unassembled WGS sequence"/>
</dbReference>
<evidence type="ECO:0000313" key="4">
    <source>
        <dbReference type="Proteomes" id="UP000568888"/>
    </source>
</evidence>
<proteinExistence type="predicted"/>
<feature type="transmembrane region" description="Helical" evidence="1">
    <location>
        <begin position="270"/>
        <end position="288"/>
    </location>
</feature>
<feature type="transmembrane region" description="Helical" evidence="1">
    <location>
        <begin position="188"/>
        <end position="207"/>
    </location>
</feature>
<feature type="transmembrane region" description="Helical" evidence="1">
    <location>
        <begin position="300"/>
        <end position="327"/>
    </location>
</feature>
<sequence length="525" mass="59635">MSPCDTKKTFLLPSIGDFLFIAIFMLIALYSGKKLLNDGDTGYHIRAGEYILNTHSIPHQDMFSFLSPPLPWTAHEWLSEVIMALVHQAWGLSGVVIFFAFLLALSCFLLFRMMQSADGDILVSLSVVVLVGGAAQLHWLARPHVFSLVIMVAWYYILDQYQHQGRNLLFLLPLIMIPWANLHGGFMGGFILLGAYFLGNLLDAFFSQGEGRGESLRRLRGLGLAILACGAASVVNPYGFHILLFPFQLTSSKDLMDGVSEFLSPNFHEYYIKYFELLLFVLLATVGLSRYKLNLVEMILILLFTHMSLFSARYIPLFAIIVAPVIARRLTRVLRESDSGFARFVKQRSRNITAIDASTRGYLWPLAALAAVVIMVHSGRISFQFDPKIKPMAAIEFLKRERIPGNMFNNDEFGDCLIYAAAPAYKVFIDGRLDMYGAERLKEYFKVTAFQPGWEKILEKYRISWIIFPADATLSRHLLIHPAWKLIYADKVTNIFVRNVPEYRPLMEKYPDVRPAVLDDKKDKA</sequence>
<dbReference type="EMBL" id="CP096574">
    <property type="protein sequence ID" value="UPU34319.1"/>
    <property type="molecule type" value="Genomic_DNA"/>
</dbReference>
<reference evidence="4" key="1">
    <citation type="submission" date="2020-06" db="EMBL/GenBank/DDBJ databases">
        <title>Draft genomic sequecing of Geomonas sp. Red736.</title>
        <authorList>
            <person name="Itoh H."/>
            <person name="Xu Z.X."/>
            <person name="Ushijima N."/>
            <person name="Masuda Y."/>
            <person name="Shiratori Y."/>
            <person name="Senoo K."/>
        </authorList>
    </citation>
    <scope>NUCLEOTIDE SEQUENCE [LARGE SCALE GENOMIC DNA]</scope>
    <source>
        <strain evidence="4">Red736</strain>
    </source>
</reference>
<feature type="transmembrane region" description="Helical" evidence="1">
    <location>
        <begin position="141"/>
        <end position="158"/>
    </location>
</feature>
<dbReference type="Proteomes" id="UP000831485">
    <property type="component" value="Chromosome"/>
</dbReference>
<gene>
    <name evidence="2" type="ORF">GMPD_22210</name>
    <name evidence="3" type="ORF">M1B72_12750</name>
</gene>
<reference evidence="2" key="2">
    <citation type="journal article" date="2021" name="Int. J. Syst. Evol. Microbiol.">
        <title>Geomonas silvestris sp. nov., Geomonas paludis sp. nov. and Geomonas limicola sp. nov., isolated from terrestrial environments, and emended description of the genus Geomonas.</title>
        <authorList>
            <person name="Itoh H."/>
            <person name="Xu Z."/>
            <person name="Masuda Y."/>
            <person name="Ushijima N."/>
            <person name="Hayakawa C."/>
            <person name="Shiratori Y."/>
            <person name="Senoo K."/>
        </authorList>
    </citation>
    <scope>NUCLEOTIDE SEQUENCE</scope>
    <source>
        <strain evidence="2">Red736</strain>
    </source>
</reference>
<feature type="transmembrane region" description="Helical" evidence="1">
    <location>
        <begin position="362"/>
        <end position="383"/>
    </location>
</feature>
<reference evidence="3" key="3">
    <citation type="submission" date="2022-04" db="EMBL/GenBank/DDBJ databases">
        <authorList>
            <person name="Liu G."/>
        </authorList>
    </citation>
    <scope>NUCLEOTIDE SEQUENCE</scope>
    <source>
        <strain evidence="3">RG22</strain>
    </source>
</reference>
<keyword evidence="1" id="KW-0812">Transmembrane</keyword>
<protein>
    <recommendedName>
        <fullName evidence="6">Glycosyltransferase RgtA/B/C/D-like domain-containing protein</fullName>
    </recommendedName>
</protein>
<keyword evidence="1" id="KW-0472">Membrane</keyword>
<evidence type="ECO:0000313" key="5">
    <source>
        <dbReference type="Proteomes" id="UP000831485"/>
    </source>
</evidence>
<evidence type="ECO:0000313" key="3">
    <source>
        <dbReference type="EMBL" id="UPU34319.1"/>
    </source>
</evidence>
<evidence type="ECO:0008006" key="6">
    <source>
        <dbReference type="Google" id="ProtNLM"/>
    </source>
</evidence>
<dbReference type="EMBL" id="BLXY01000003">
    <property type="protein sequence ID" value="GFO64302.1"/>
    <property type="molecule type" value="Genomic_DNA"/>
</dbReference>
<accession>A0A6V8MW50</accession>
<keyword evidence="1" id="KW-1133">Transmembrane helix</keyword>
<evidence type="ECO:0000256" key="1">
    <source>
        <dbReference type="SAM" id="Phobius"/>
    </source>
</evidence>
<dbReference type="AlphaFoldDB" id="A0A6V8MW50"/>
<feature type="transmembrane region" description="Helical" evidence="1">
    <location>
        <begin position="118"/>
        <end position="135"/>
    </location>
</feature>
<dbReference type="RefSeq" id="WP_183347230.1">
    <property type="nucleotide sequence ID" value="NZ_BLXY01000003.1"/>
</dbReference>
<keyword evidence="5" id="KW-1185">Reference proteome</keyword>
<feature type="transmembrane region" description="Helical" evidence="1">
    <location>
        <begin position="219"/>
        <end position="240"/>
    </location>
</feature>
<feature type="transmembrane region" description="Helical" evidence="1">
    <location>
        <begin position="89"/>
        <end position="111"/>
    </location>
</feature>
<name>A0A6V8MW50_9BACT</name>
<feature type="transmembrane region" description="Helical" evidence="1">
    <location>
        <begin position="9"/>
        <end position="30"/>
    </location>
</feature>
<evidence type="ECO:0000313" key="2">
    <source>
        <dbReference type="EMBL" id="GFO64302.1"/>
    </source>
</evidence>
<organism evidence="2 4">
    <name type="scientific">Geomonas paludis</name>
    <dbReference type="NCBI Taxonomy" id="2740185"/>
    <lineage>
        <taxon>Bacteria</taxon>
        <taxon>Pseudomonadati</taxon>
        <taxon>Thermodesulfobacteriota</taxon>
        <taxon>Desulfuromonadia</taxon>
        <taxon>Geobacterales</taxon>
        <taxon>Geobacteraceae</taxon>
        <taxon>Geomonas</taxon>
    </lineage>
</organism>